<gene>
    <name evidence="6" type="ORF">K3174_05245</name>
</gene>
<comment type="caution">
    <text evidence="6">The sequence shown here is derived from an EMBL/GenBank/DDBJ whole genome shotgun (WGS) entry which is preliminary data.</text>
</comment>
<dbReference type="SUPFAM" id="SSF74653">
    <property type="entry name" value="TolA/TonB C-terminal domain"/>
    <property type="match status" value="1"/>
</dbReference>
<dbReference type="InterPro" id="IPR006260">
    <property type="entry name" value="TonB/TolA_C"/>
</dbReference>
<evidence type="ECO:0000313" key="7">
    <source>
        <dbReference type="Proteomes" id="UP000755104"/>
    </source>
</evidence>
<organism evidence="6 7">
    <name type="scientific">Qipengyuania qiaonensis</name>
    <dbReference type="NCBI Taxonomy" id="2867240"/>
    <lineage>
        <taxon>Bacteria</taxon>
        <taxon>Pseudomonadati</taxon>
        <taxon>Pseudomonadota</taxon>
        <taxon>Alphaproteobacteria</taxon>
        <taxon>Sphingomonadales</taxon>
        <taxon>Erythrobacteraceae</taxon>
        <taxon>Qipengyuania</taxon>
    </lineage>
</organism>
<sequence length="160" mass="17076">MKTPYIFLAGTLLAFSAPAASQDIFVSAEAAAVEAVSRDLDRKLAAAYTPRTQPLGEGVAIVRFERGADGLPINVEIYRKSGNFGVDRLARHAVSRLGRNAPLPHTGIPGQSYQANIIVANSMKSHAELAAQLAKLEVKRLADPGERAVLAFTPAPRKES</sequence>
<evidence type="ECO:0000256" key="5">
    <source>
        <dbReference type="SAM" id="SignalP"/>
    </source>
</evidence>
<dbReference type="Gene3D" id="3.30.1150.10">
    <property type="match status" value="1"/>
</dbReference>
<evidence type="ECO:0000256" key="4">
    <source>
        <dbReference type="ARBA" id="ARBA00023136"/>
    </source>
</evidence>
<accession>A0ABS7J3M2</accession>
<dbReference type="EMBL" id="JAIGNO010000002">
    <property type="protein sequence ID" value="MBX7481927.1"/>
    <property type="molecule type" value="Genomic_DNA"/>
</dbReference>
<comment type="subcellular location">
    <subcellularLocation>
        <location evidence="1">Membrane</location>
        <topology evidence="1">Single-pass membrane protein</topology>
    </subcellularLocation>
</comment>
<keyword evidence="7" id="KW-1185">Reference proteome</keyword>
<dbReference type="RefSeq" id="WP_221556353.1">
    <property type="nucleotide sequence ID" value="NZ_JAIGNO010000002.1"/>
</dbReference>
<feature type="signal peptide" evidence="5">
    <location>
        <begin position="1"/>
        <end position="19"/>
    </location>
</feature>
<proteinExistence type="predicted"/>
<keyword evidence="3" id="KW-1133">Transmembrane helix</keyword>
<evidence type="ECO:0000256" key="2">
    <source>
        <dbReference type="ARBA" id="ARBA00022692"/>
    </source>
</evidence>
<evidence type="ECO:0000313" key="6">
    <source>
        <dbReference type="EMBL" id="MBX7481927.1"/>
    </source>
</evidence>
<feature type="chain" id="PRO_5047095134" evidence="5">
    <location>
        <begin position="20"/>
        <end position="160"/>
    </location>
</feature>
<dbReference type="NCBIfam" id="TIGR01352">
    <property type="entry name" value="tonB_Cterm"/>
    <property type="match status" value="1"/>
</dbReference>
<evidence type="ECO:0000256" key="1">
    <source>
        <dbReference type="ARBA" id="ARBA00004167"/>
    </source>
</evidence>
<dbReference type="Proteomes" id="UP000755104">
    <property type="component" value="Unassembled WGS sequence"/>
</dbReference>
<evidence type="ECO:0000256" key="3">
    <source>
        <dbReference type="ARBA" id="ARBA00022989"/>
    </source>
</evidence>
<keyword evidence="4" id="KW-0472">Membrane</keyword>
<keyword evidence="2" id="KW-0812">Transmembrane</keyword>
<reference evidence="6 7" key="1">
    <citation type="submission" date="2021-08" db="EMBL/GenBank/DDBJ databases">
        <title>Comparative Genomics Analysis of the Genus Qipengyuania Reveals Extensive Genetic Diversity and Metabolic Versatility, Including the Description of Fifteen Novel Species.</title>
        <authorList>
            <person name="Liu Y."/>
        </authorList>
    </citation>
    <scope>NUCLEOTIDE SEQUENCE [LARGE SCALE GENOMIC DNA]</scope>
    <source>
        <strain evidence="6 7">6D47A</strain>
    </source>
</reference>
<name>A0ABS7J3M2_9SPHN</name>
<protein>
    <submittedName>
        <fullName evidence="6">Energy transducer TonB</fullName>
    </submittedName>
</protein>
<keyword evidence="5" id="KW-0732">Signal</keyword>